<comment type="caution">
    <text evidence="2">The sequence shown here is derived from an EMBL/GenBank/DDBJ whole genome shotgun (WGS) entry which is preliminary data.</text>
</comment>
<feature type="transmembrane region" description="Helical" evidence="1">
    <location>
        <begin position="51"/>
        <end position="71"/>
    </location>
</feature>
<sequence>MTHHSLSDLERAEALPFTQASQFTIPEKLAFAVMMSALVAVQILMRAGQGIAAWALMFAALLVLATFASLVTRRRRTLPRISSAPREIKRAYRIYIVATAIAGFAALLGVPLLPQPWDWIGVGVTFVVMYGIISAFDTLYYRAVREVEARLSTPEARLGE</sequence>
<feature type="transmembrane region" description="Helical" evidence="1">
    <location>
        <begin position="119"/>
        <end position="141"/>
    </location>
</feature>
<accession>A0ABT9NFH1</accession>
<reference evidence="2 3" key="1">
    <citation type="submission" date="2023-07" db="EMBL/GenBank/DDBJ databases">
        <title>Sequencing the genomes of 1000 actinobacteria strains.</title>
        <authorList>
            <person name="Klenk H.-P."/>
        </authorList>
    </citation>
    <scope>NUCLEOTIDE SEQUENCE [LARGE SCALE GENOMIC DNA]</scope>
    <source>
        <strain evidence="2 3">DSM 17163</strain>
    </source>
</reference>
<keyword evidence="1" id="KW-0472">Membrane</keyword>
<feature type="transmembrane region" description="Helical" evidence="1">
    <location>
        <begin position="92"/>
        <end position="113"/>
    </location>
</feature>
<protein>
    <submittedName>
        <fullName evidence="2">Drug/metabolite transporter (DMT)-like permease</fullName>
    </submittedName>
</protein>
<organism evidence="2 3">
    <name type="scientific">Trueperella bonasi</name>
    <dbReference type="NCBI Taxonomy" id="312286"/>
    <lineage>
        <taxon>Bacteria</taxon>
        <taxon>Bacillati</taxon>
        <taxon>Actinomycetota</taxon>
        <taxon>Actinomycetes</taxon>
        <taxon>Actinomycetales</taxon>
        <taxon>Actinomycetaceae</taxon>
        <taxon>Trueperella</taxon>
    </lineage>
</organism>
<evidence type="ECO:0000313" key="2">
    <source>
        <dbReference type="EMBL" id="MDP9806134.1"/>
    </source>
</evidence>
<keyword evidence="1" id="KW-0812">Transmembrane</keyword>
<evidence type="ECO:0000256" key="1">
    <source>
        <dbReference type="SAM" id="Phobius"/>
    </source>
</evidence>
<dbReference type="Proteomes" id="UP001243212">
    <property type="component" value="Unassembled WGS sequence"/>
</dbReference>
<proteinExistence type="predicted"/>
<dbReference type="RefSeq" id="WP_307682372.1">
    <property type="nucleotide sequence ID" value="NZ_JAUSQX010000001.1"/>
</dbReference>
<evidence type="ECO:0000313" key="3">
    <source>
        <dbReference type="Proteomes" id="UP001243212"/>
    </source>
</evidence>
<feature type="transmembrane region" description="Helical" evidence="1">
    <location>
        <begin position="29"/>
        <end position="45"/>
    </location>
</feature>
<name>A0ABT9NFH1_9ACTO</name>
<keyword evidence="1" id="KW-1133">Transmembrane helix</keyword>
<gene>
    <name evidence="2" type="ORF">J2S70_000716</name>
</gene>
<keyword evidence="3" id="KW-1185">Reference proteome</keyword>
<dbReference type="EMBL" id="JAUSQX010000001">
    <property type="protein sequence ID" value="MDP9806134.1"/>
    <property type="molecule type" value="Genomic_DNA"/>
</dbReference>